<feature type="chain" id="PRO_5039243280" description="Lipoprotein" evidence="2">
    <location>
        <begin position="20"/>
        <end position="187"/>
    </location>
</feature>
<dbReference type="Proteomes" id="UP000014160">
    <property type="component" value="Unassembled WGS sequence"/>
</dbReference>
<reference evidence="3 5" key="1">
    <citation type="submission" date="2013-02" db="EMBL/GenBank/DDBJ databases">
        <title>The Genome Sequence of Enterococcus gilvus ATCC BAA-350.</title>
        <authorList>
            <consortium name="The Broad Institute Genome Sequencing Platform"/>
            <consortium name="The Broad Institute Genome Sequencing Center for Infectious Disease"/>
            <person name="Earl A.M."/>
            <person name="Gilmore M.S."/>
            <person name="Lebreton F."/>
            <person name="Walker B."/>
            <person name="Young S.K."/>
            <person name="Zeng Q."/>
            <person name="Gargeya S."/>
            <person name="Fitzgerald M."/>
            <person name="Haas B."/>
            <person name="Abouelleil A."/>
            <person name="Alvarado L."/>
            <person name="Arachchi H.M."/>
            <person name="Berlin A.M."/>
            <person name="Chapman S.B."/>
            <person name="Dewar J."/>
            <person name="Goldberg J."/>
            <person name="Griggs A."/>
            <person name="Gujja S."/>
            <person name="Hansen M."/>
            <person name="Howarth C."/>
            <person name="Imamovic A."/>
            <person name="Larimer J."/>
            <person name="McCowan C."/>
            <person name="Murphy C."/>
            <person name="Neiman D."/>
            <person name="Pearson M."/>
            <person name="Priest M."/>
            <person name="Roberts A."/>
            <person name="Saif S."/>
            <person name="Shea T."/>
            <person name="Sisk P."/>
            <person name="Sykes S."/>
            <person name="Wortman J."/>
            <person name="Nusbaum C."/>
            <person name="Birren B."/>
        </authorList>
    </citation>
    <scope>NUCLEOTIDE SEQUENCE [LARGE SCALE GENOMIC DNA]</scope>
    <source>
        <strain evidence="3 5">ATCC BAA-350</strain>
    </source>
</reference>
<organism evidence="3 5">
    <name type="scientific">Enterococcus gilvus ATCC BAA-350</name>
    <dbReference type="NCBI Taxonomy" id="1158614"/>
    <lineage>
        <taxon>Bacteria</taxon>
        <taxon>Bacillati</taxon>
        <taxon>Bacillota</taxon>
        <taxon>Bacilli</taxon>
        <taxon>Lactobacillales</taxon>
        <taxon>Enterococcaceae</taxon>
        <taxon>Enterococcus</taxon>
    </lineage>
</organism>
<feature type="signal peptide" evidence="2">
    <location>
        <begin position="1"/>
        <end position="19"/>
    </location>
</feature>
<dbReference type="HOGENOM" id="CLU_1523310_0_0_9"/>
<evidence type="ECO:0000256" key="2">
    <source>
        <dbReference type="SAM" id="SignalP"/>
    </source>
</evidence>
<accession>R2XUN3</accession>
<reference evidence="4 6" key="2">
    <citation type="submission" date="2013-03" db="EMBL/GenBank/DDBJ databases">
        <title>The Genome Sequence of Enterococcus gilvus ATCC BAA-350 (PacBio/Illumina hybrid assembly).</title>
        <authorList>
            <consortium name="The Broad Institute Genomics Platform"/>
            <consortium name="The Broad Institute Genome Sequencing Center for Infectious Disease"/>
            <person name="Earl A."/>
            <person name="Russ C."/>
            <person name="Gilmore M."/>
            <person name="Surin D."/>
            <person name="Walker B."/>
            <person name="Young S."/>
            <person name="Zeng Q."/>
            <person name="Gargeya S."/>
            <person name="Fitzgerald M."/>
            <person name="Haas B."/>
            <person name="Abouelleil A."/>
            <person name="Allen A.W."/>
            <person name="Alvarado L."/>
            <person name="Arachchi H.M."/>
            <person name="Berlin A.M."/>
            <person name="Chapman S.B."/>
            <person name="Gainer-Dewar J."/>
            <person name="Goldberg J."/>
            <person name="Griggs A."/>
            <person name="Gujja S."/>
            <person name="Hansen M."/>
            <person name="Howarth C."/>
            <person name="Imamovic A."/>
            <person name="Ireland A."/>
            <person name="Larimer J."/>
            <person name="McCowan C."/>
            <person name="Murphy C."/>
            <person name="Pearson M."/>
            <person name="Poon T.W."/>
            <person name="Priest M."/>
            <person name="Roberts A."/>
            <person name="Saif S."/>
            <person name="Shea T."/>
            <person name="Sisk P."/>
            <person name="Sykes S."/>
            <person name="Wortman J."/>
            <person name="Nusbaum C."/>
            <person name="Birren B."/>
        </authorList>
    </citation>
    <scope>NUCLEOTIDE SEQUENCE [LARGE SCALE GENOMIC DNA]</scope>
    <source>
        <strain evidence="4 6">ATCC BAA-350</strain>
    </source>
</reference>
<dbReference type="Proteomes" id="UP000013750">
    <property type="component" value="Unassembled WGS sequence"/>
</dbReference>
<dbReference type="PATRIC" id="fig|1158614.3.peg.333"/>
<dbReference type="EMBL" id="AJDQ01000003">
    <property type="protein sequence ID" value="EOI58268.1"/>
    <property type="molecule type" value="Genomic_DNA"/>
</dbReference>
<feature type="compositionally biased region" description="Polar residues" evidence="1">
    <location>
        <begin position="48"/>
        <end position="68"/>
    </location>
</feature>
<feature type="region of interest" description="Disordered" evidence="1">
    <location>
        <begin position="22"/>
        <end position="68"/>
    </location>
</feature>
<name>R2XUN3_9ENTE</name>
<keyword evidence="2" id="KW-0732">Signal</keyword>
<evidence type="ECO:0008006" key="7">
    <source>
        <dbReference type="Google" id="ProtNLM"/>
    </source>
</evidence>
<dbReference type="EMBL" id="ASWH01000002">
    <property type="protein sequence ID" value="EOW78970.1"/>
    <property type="molecule type" value="Genomic_DNA"/>
</dbReference>
<evidence type="ECO:0000256" key="1">
    <source>
        <dbReference type="SAM" id="MobiDB-lite"/>
    </source>
</evidence>
<evidence type="ECO:0000313" key="3">
    <source>
        <dbReference type="EMBL" id="EOI58268.1"/>
    </source>
</evidence>
<dbReference type="PROSITE" id="PS51257">
    <property type="entry name" value="PROKAR_LIPOPROTEIN"/>
    <property type="match status" value="1"/>
</dbReference>
<dbReference type="RefSeq" id="WP_010778791.1">
    <property type="nucleotide sequence ID" value="NZ_ASWH01000002.1"/>
</dbReference>
<comment type="caution">
    <text evidence="3">The sequence shown here is derived from an EMBL/GenBank/DDBJ whole genome shotgun (WGS) entry which is preliminary data.</text>
</comment>
<dbReference type="eggNOG" id="ENOG50349FB">
    <property type="taxonomic scope" value="Bacteria"/>
</dbReference>
<dbReference type="AlphaFoldDB" id="R2XUN3"/>
<evidence type="ECO:0000313" key="4">
    <source>
        <dbReference type="EMBL" id="EOW78970.1"/>
    </source>
</evidence>
<dbReference type="OrthoDB" id="2194875at2"/>
<evidence type="ECO:0000313" key="6">
    <source>
        <dbReference type="Proteomes" id="UP000014160"/>
    </source>
</evidence>
<gene>
    <name evidence="4" type="ORF">I592_03108</name>
    <name evidence="3" type="ORF">UKC_00340</name>
</gene>
<keyword evidence="6" id="KW-1185">Reference proteome</keyword>
<evidence type="ECO:0000313" key="5">
    <source>
        <dbReference type="Proteomes" id="UP000013750"/>
    </source>
</evidence>
<proteinExistence type="predicted"/>
<sequence>MKKKLGLIVFGMMISMSLAACKGDDSASAPEPGSTATSSKVKKEKEFSASSEVKQSSELPKTADSTKSATKQDDSFYFDLMIEAAQSQLPALQEQMGEMYSDITITAGENHTIVYTYTSREHLGYDMDMEALKPVLIKGMKPVMESVKGMFPDAKIQVIYLAPDQTEIGNITITQEDIDAAVGDEAI</sequence>
<protein>
    <recommendedName>
        <fullName evidence="7">Lipoprotein</fullName>
    </recommendedName>
</protein>